<proteinExistence type="predicted"/>
<evidence type="ECO:0000313" key="2">
    <source>
        <dbReference type="Proteomes" id="UP000000289"/>
    </source>
</evidence>
<accession>A0A0K0HEI6</accession>
<dbReference type="KEGG" id="sbg:SBG_2725"/>
<protein>
    <submittedName>
        <fullName evidence="1">Uncharacterized protein</fullName>
    </submittedName>
</protein>
<name>A0A0K0HEI6_SALBC</name>
<evidence type="ECO:0000313" key="1">
    <source>
        <dbReference type="EMBL" id="CCC31777.1"/>
    </source>
</evidence>
<sequence length="304" mass="35568">MQVNNTLWSLDKNLSIAPSLDIIFRLKNSSYSIDFSNILFTVLQELEVIPFYDDQCITVISHDRAQGGWEGRMTPELWQKIIEEIKCASSLKIRKKQILLKICKKGPLTDNYVDDLSLSVNQNIFPDQGIVISLQFSTSEENPWAYLQYIRDNLISRLELNFFWGTLGYKFILNPFHRTAHEVMRASCMRYPGVDLHDVVCIHNSLWWDKLRTINWQVTLNLTQTLCEKIDISPQIMYYKTGNSPSICDRNSSEPNNLSAIHEYKALEKKLSSRILNSDNISWLCQWNTDIYSRWSNRWNEIDL</sequence>
<dbReference type="GeneID" id="66759069"/>
<dbReference type="RefSeq" id="WP_015703010.1">
    <property type="nucleotide sequence ID" value="NC_015761.1"/>
</dbReference>
<gene>
    <name evidence="1" type="ordered locus">SBG_2725</name>
</gene>
<dbReference type="eggNOG" id="ENOG5031T6K">
    <property type="taxonomic scope" value="Bacteria"/>
</dbReference>
<dbReference type="AlphaFoldDB" id="A0A0K0HEI6"/>
<dbReference type="EMBL" id="FR877557">
    <property type="protein sequence ID" value="CCC31777.1"/>
    <property type="molecule type" value="Genomic_DNA"/>
</dbReference>
<organism evidence="1 2">
    <name type="scientific">Salmonella bongori (strain ATCC 43975 / DSM 13772 / NCTC 12419)</name>
    <dbReference type="NCBI Taxonomy" id="218493"/>
    <lineage>
        <taxon>Bacteria</taxon>
        <taxon>Pseudomonadati</taxon>
        <taxon>Pseudomonadota</taxon>
        <taxon>Gammaproteobacteria</taxon>
        <taxon>Enterobacterales</taxon>
        <taxon>Enterobacteriaceae</taxon>
        <taxon>Salmonella</taxon>
    </lineage>
</organism>
<reference evidence="1 2" key="1">
    <citation type="journal article" date="2011" name="PLoS Pathog.">
        <title>Salmonella bongori provides insights into the evolution of the Salmonellae.</title>
        <authorList>
            <person name="Fookes M."/>
            <person name="Schroeder G.N."/>
            <person name="Langridge G.C."/>
            <person name="Blondel C.J."/>
            <person name="Mammina C."/>
            <person name="Connor T.R."/>
            <person name="Seth-Smith H."/>
            <person name="Vernikos G.S."/>
            <person name="Robinson K.S."/>
            <person name="Sanders M."/>
            <person name="Petty N.K."/>
            <person name="Kingsley R.A."/>
            <person name="Baumler A.J."/>
            <person name="Nuccio S.P."/>
            <person name="Contreras I."/>
            <person name="Santiviago C.A."/>
            <person name="Maskell D."/>
            <person name="Barrow P."/>
            <person name="Humphrey T."/>
            <person name="Nastasi A."/>
            <person name="Roberts M."/>
            <person name="Frankel G."/>
            <person name="Parkhill J."/>
            <person name="Dougan G."/>
            <person name="Thomson N.R."/>
        </authorList>
    </citation>
    <scope>NUCLEOTIDE SEQUENCE [LARGE SCALE GENOMIC DNA]</scope>
    <source>
        <strain evidence="2">ATCC 43975 / DSM 13772 / NCTC 12419</strain>
    </source>
</reference>
<dbReference type="Proteomes" id="UP000000289">
    <property type="component" value="Chromosome"/>
</dbReference>